<dbReference type="OrthoDB" id="20729at2759"/>
<dbReference type="EMBL" id="NBSH01000002">
    <property type="protein sequence ID" value="ORX39985.1"/>
    <property type="molecule type" value="Genomic_DNA"/>
</dbReference>
<reference evidence="5 6" key="1">
    <citation type="submission" date="2017-03" db="EMBL/GenBank/DDBJ databases">
        <title>Widespread Adenine N6-methylation of Active Genes in Fungi.</title>
        <authorList>
            <consortium name="DOE Joint Genome Institute"/>
            <person name="Mondo S.J."/>
            <person name="Dannebaum R.O."/>
            <person name="Kuo R.C."/>
            <person name="Louie K.B."/>
            <person name="Bewick A.J."/>
            <person name="Labutti K."/>
            <person name="Haridas S."/>
            <person name="Kuo A."/>
            <person name="Salamov A."/>
            <person name="Ahrendt S.R."/>
            <person name="Lau R."/>
            <person name="Bowen B.P."/>
            <person name="Lipzen A."/>
            <person name="Sullivan W."/>
            <person name="Andreopoulos W.B."/>
            <person name="Clum A."/>
            <person name="Lindquist E."/>
            <person name="Daum C."/>
            <person name="Northen T.R."/>
            <person name="Ramamoorthy G."/>
            <person name="Schmitz R.J."/>
            <person name="Gryganskyi A."/>
            <person name="Culley D."/>
            <person name="Magnuson J."/>
            <person name="James T.Y."/>
            <person name="O'Malley M.A."/>
            <person name="Stajich J.E."/>
            <person name="Spatafora J.W."/>
            <person name="Visel A."/>
            <person name="Grigoriev I.V."/>
        </authorList>
    </citation>
    <scope>NUCLEOTIDE SEQUENCE [LARGE SCALE GENOMIC DNA]</scope>
    <source>
        <strain evidence="5 6">NRRL Y-17943</strain>
    </source>
</reference>
<dbReference type="GO" id="GO:0005634">
    <property type="term" value="C:nucleus"/>
    <property type="evidence" value="ECO:0007669"/>
    <property type="project" value="UniProtKB-SubCell"/>
</dbReference>
<feature type="compositionally biased region" description="Basic and acidic residues" evidence="3">
    <location>
        <begin position="731"/>
        <end position="744"/>
    </location>
</feature>
<feature type="compositionally biased region" description="Low complexity" evidence="3">
    <location>
        <begin position="432"/>
        <end position="441"/>
    </location>
</feature>
<dbReference type="GeneID" id="33556568"/>
<dbReference type="InterPro" id="IPR025151">
    <property type="entry name" value="ELYS_dom"/>
</dbReference>
<feature type="compositionally biased region" description="Polar residues" evidence="3">
    <location>
        <begin position="754"/>
        <end position="768"/>
    </location>
</feature>
<dbReference type="STRING" id="4999.A0A1Y1US23"/>
<comment type="caution">
    <text evidence="5">The sequence shown here is derived from an EMBL/GenBank/DDBJ whole genome shotgun (WGS) entry which is preliminary data.</text>
</comment>
<dbReference type="RefSeq" id="XP_021873770.1">
    <property type="nucleotide sequence ID" value="XM_022014760.1"/>
</dbReference>
<organism evidence="5 6">
    <name type="scientific">Kockovaella imperatae</name>
    <dbReference type="NCBI Taxonomy" id="4999"/>
    <lineage>
        <taxon>Eukaryota</taxon>
        <taxon>Fungi</taxon>
        <taxon>Dikarya</taxon>
        <taxon>Basidiomycota</taxon>
        <taxon>Agaricomycotina</taxon>
        <taxon>Tremellomycetes</taxon>
        <taxon>Tremellales</taxon>
        <taxon>Cuniculitremaceae</taxon>
        <taxon>Kockovaella</taxon>
    </lineage>
</organism>
<keyword evidence="6" id="KW-1185">Reference proteome</keyword>
<evidence type="ECO:0000256" key="1">
    <source>
        <dbReference type="ARBA" id="ARBA00004123"/>
    </source>
</evidence>
<evidence type="ECO:0000313" key="5">
    <source>
        <dbReference type="EMBL" id="ORX39985.1"/>
    </source>
</evidence>
<feature type="region of interest" description="Disordered" evidence="3">
    <location>
        <begin position="408"/>
        <end position="462"/>
    </location>
</feature>
<sequence>MTTDHFAIPQTILRHFDLASSLYTEDGASISSSRRASYPNRELFFDRLLTFANLDGPSMYPATSPADLRRLLHAIHTSHQDRLKQDCYFYYLLRDYDDASIVAGPPASQAEGNSNFEMQLDEGDQESSDGSESRAESFAKHRCIPRTWRVFMDGYWALDHGQWESAVKCLSDPSVSELNFVPQIVHALATLVSPPSKSMSLLRSFLTTASLQLQSPEERDIKVLALASAGSILESFRYIREQEREERRRMRERVWTWMLGASQVPCGDGQHGVHPKVLKQLLHLPLDPEEHAHLVHFVSHPPRTISAGALSALHDLVTLRLVHQGRYAEALQLDKESAGTAGTDVERQRRREMVREFISILPAVQRRALAIDVDKGQHSHDEVPNGDVVEIEDIDMGSWVNIDSPTNETANGVSAATPKAKPSISYLGVGGPSTTSPGGESPRARPQSPFTGPPRFASVHSRAVSPAPFHRVLSGSPFALPSSRVASRHGSPAPAHRRIINDDDAPMDSASPRPRNISFGSVSRQSISDVSMPRRTMAEQLSHSHVADQAMEETPQDALMEREAESEPANDNALEHVEGPVPAASEEEPDREPEARASRSSRRVRKDKEQQDQEVSAAPRAEAGLSSRDGEQTPPVASPPPSPPSHRTRSHDSPSSARSIDDLPPRSTRARRTNNRTSMPGAFDPRREEPTIPEHQVLPPTPAPTKSRRGPASRSHTDAEPPRMRITRSSSRAELDLDSQDHAAPKRQRRNVRETSIASARSDVSQTPGGARGGSLVRRSTRTRGDNDGLSEVRASRTGRSRSAVTPASDRAASPTPSNATSISRGQLTAAVPRRGVSREASTEAGRPAATTRRSTRKK</sequence>
<evidence type="ECO:0000313" key="6">
    <source>
        <dbReference type="Proteomes" id="UP000193218"/>
    </source>
</evidence>
<dbReference type="AlphaFoldDB" id="A0A1Y1US23"/>
<evidence type="ECO:0000256" key="3">
    <source>
        <dbReference type="SAM" id="MobiDB-lite"/>
    </source>
</evidence>
<accession>A0A1Y1US23</accession>
<protein>
    <submittedName>
        <fullName evidence="5">Nuclear pore complex assembly-domain-containing protein</fullName>
    </submittedName>
</protein>
<dbReference type="Pfam" id="PF13934">
    <property type="entry name" value="ELYS"/>
    <property type="match status" value="1"/>
</dbReference>
<name>A0A1Y1US23_9TREE</name>
<feature type="region of interest" description="Disordered" evidence="3">
    <location>
        <begin position="483"/>
        <end position="859"/>
    </location>
</feature>
<keyword evidence="2" id="KW-0539">Nucleus</keyword>
<feature type="compositionally biased region" description="Polar residues" evidence="3">
    <location>
        <begin position="815"/>
        <end position="827"/>
    </location>
</feature>
<dbReference type="Proteomes" id="UP000193218">
    <property type="component" value="Unassembled WGS sequence"/>
</dbReference>
<proteinExistence type="predicted"/>
<feature type="domain" description="ELYS-like" evidence="4">
    <location>
        <begin position="43"/>
        <end position="300"/>
    </location>
</feature>
<feature type="compositionally biased region" description="Polar residues" evidence="3">
    <location>
        <begin position="518"/>
        <end position="529"/>
    </location>
</feature>
<comment type="subcellular location">
    <subcellularLocation>
        <location evidence="1">Nucleus</location>
    </subcellularLocation>
</comment>
<dbReference type="InParanoid" id="A0A1Y1US23"/>
<evidence type="ECO:0000256" key="2">
    <source>
        <dbReference type="ARBA" id="ARBA00023242"/>
    </source>
</evidence>
<evidence type="ECO:0000259" key="4">
    <source>
        <dbReference type="Pfam" id="PF13934"/>
    </source>
</evidence>
<gene>
    <name evidence="5" type="ORF">BD324DRAFT_615805</name>
</gene>